<name>A0A483CVH9_9EURY</name>
<organism evidence="3 4">
    <name type="scientific">Methanofollis fontis</name>
    <dbReference type="NCBI Taxonomy" id="2052832"/>
    <lineage>
        <taxon>Archaea</taxon>
        <taxon>Methanobacteriati</taxon>
        <taxon>Methanobacteriota</taxon>
        <taxon>Stenosarchaea group</taxon>
        <taxon>Methanomicrobia</taxon>
        <taxon>Methanomicrobiales</taxon>
        <taxon>Methanomicrobiaceae</taxon>
        <taxon>Methanofollis</taxon>
    </lineage>
</organism>
<dbReference type="InterPro" id="IPR000979">
    <property type="entry name" value="Phosphodiesterase_MJ0936/Vps29"/>
</dbReference>
<accession>A0A483CVH9</accession>
<evidence type="ECO:0000313" key="4">
    <source>
        <dbReference type="Proteomes" id="UP000292580"/>
    </source>
</evidence>
<dbReference type="Proteomes" id="UP000292580">
    <property type="component" value="Unassembled WGS sequence"/>
</dbReference>
<comment type="cofactor">
    <cofactor evidence="1">
        <name>a divalent metal cation</name>
        <dbReference type="ChEBI" id="CHEBI:60240"/>
    </cofactor>
</comment>
<sequence length="165" mass="17873">MLVGIIADTHDNIPLIREAIGVFNREGTALNLHAGDFISPFALKEFGRLNTPLIGVFGNNDGDRDHLMRTAAEMENIDLRGDSAEVEIGSMRIGLVHGHDTALHNVLLEEGGYDAIVSGHSHRPLIGRSGTCLQINPGEACGYLSGTPTVALLETERREVRLVRL</sequence>
<dbReference type="InterPro" id="IPR029052">
    <property type="entry name" value="Metallo-depent_PP-like"/>
</dbReference>
<feature type="domain" description="Calcineurin-like phosphoesterase" evidence="2">
    <location>
        <begin position="1"/>
        <end position="157"/>
    </location>
</feature>
<gene>
    <name evidence="3" type="ORF">CUJ86_11200</name>
</gene>
<dbReference type="Gene3D" id="3.60.21.10">
    <property type="match status" value="1"/>
</dbReference>
<dbReference type="PANTHER" id="PTHR43165">
    <property type="entry name" value="METALLOPHOSPHOESTERASE"/>
    <property type="match status" value="1"/>
</dbReference>
<keyword evidence="4" id="KW-1185">Reference proteome</keyword>
<dbReference type="RefSeq" id="WP_130647659.1">
    <property type="nucleotide sequence ID" value="NZ_PGCL01000007.1"/>
</dbReference>
<dbReference type="InterPro" id="IPR024654">
    <property type="entry name" value="Calcineurin-like_PHP_lpxH"/>
</dbReference>
<dbReference type="NCBIfam" id="TIGR00040">
    <property type="entry name" value="yfcE"/>
    <property type="match status" value="1"/>
</dbReference>
<dbReference type="EC" id="3.1.4.-" evidence="1"/>
<evidence type="ECO:0000259" key="2">
    <source>
        <dbReference type="Pfam" id="PF12850"/>
    </source>
</evidence>
<reference evidence="3 4" key="1">
    <citation type="submission" date="2017-11" db="EMBL/GenBank/DDBJ databases">
        <title>Isolation and Characterization of Methanofollis Species from Methane Seep Offshore SW Taiwan.</title>
        <authorList>
            <person name="Teng N.-H."/>
            <person name="Lai M.-C."/>
            <person name="Chen S.-C."/>
        </authorList>
    </citation>
    <scope>NUCLEOTIDE SEQUENCE [LARGE SCALE GENOMIC DNA]</scope>
    <source>
        <strain evidence="3 4">FWC-SCC2</strain>
    </source>
</reference>
<dbReference type="EMBL" id="PGCL01000007">
    <property type="protein sequence ID" value="TAJ43416.1"/>
    <property type="molecule type" value="Genomic_DNA"/>
</dbReference>
<proteinExistence type="inferred from homology"/>
<dbReference type="SUPFAM" id="SSF56300">
    <property type="entry name" value="Metallo-dependent phosphatases"/>
    <property type="match status" value="1"/>
</dbReference>
<dbReference type="InterPro" id="IPR053193">
    <property type="entry name" value="MetalloPDE_YfcE-like"/>
</dbReference>
<evidence type="ECO:0000313" key="3">
    <source>
        <dbReference type="EMBL" id="TAJ43416.1"/>
    </source>
</evidence>
<dbReference type="GO" id="GO:0046872">
    <property type="term" value="F:metal ion binding"/>
    <property type="evidence" value="ECO:0007669"/>
    <property type="project" value="UniProtKB-KW"/>
</dbReference>
<comment type="caution">
    <text evidence="3">The sequence shown here is derived from an EMBL/GenBank/DDBJ whole genome shotgun (WGS) entry which is preliminary data.</text>
</comment>
<keyword evidence="1" id="KW-0479">Metal-binding</keyword>
<dbReference type="Pfam" id="PF12850">
    <property type="entry name" value="Metallophos_2"/>
    <property type="match status" value="1"/>
</dbReference>
<dbReference type="GO" id="GO:0016787">
    <property type="term" value="F:hydrolase activity"/>
    <property type="evidence" value="ECO:0007669"/>
    <property type="project" value="UniProtKB-UniRule"/>
</dbReference>
<protein>
    <recommendedName>
        <fullName evidence="1">Phosphoesterase</fullName>
        <ecNumber evidence="1">3.1.4.-</ecNumber>
    </recommendedName>
</protein>
<dbReference type="OrthoDB" id="9959at2157"/>
<dbReference type="CDD" id="cd00841">
    <property type="entry name" value="MPP_YfcE"/>
    <property type="match status" value="1"/>
</dbReference>
<dbReference type="AlphaFoldDB" id="A0A483CVH9"/>
<dbReference type="InterPro" id="IPR041802">
    <property type="entry name" value="MPP_YfcE"/>
</dbReference>
<evidence type="ECO:0000256" key="1">
    <source>
        <dbReference type="RuleBase" id="RU362039"/>
    </source>
</evidence>
<dbReference type="PANTHER" id="PTHR43165:SF1">
    <property type="entry name" value="PHOSPHODIESTERASE MJ0936"/>
    <property type="match status" value="1"/>
</dbReference>
<comment type="similarity">
    <text evidence="1">Belongs to the metallophosphoesterase superfamily. YfcE family.</text>
</comment>